<evidence type="ECO:0000313" key="1">
    <source>
        <dbReference type="EMBL" id="GMQ33690.1"/>
    </source>
</evidence>
<comment type="caution">
    <text evidence="1">The sequence shown here is derived from an EMBL/GenBank/DDBJ whole genome shotgun (WGS) entry which is preliminary data.</text>
</comment>
<evidence type="ECO:0000313" key="2">
    <source>
        <dbReference type="Proteomes" id="UP001307705"/>
    </source>
</evidence>
<gene>
    <name evidence="1" type="ORF">Ataiwa_19620</name>
</gene>
<keyword evidence="2" id="KW-1185">Reference proteome</keyword>
<name>A0ABQ6Q268_9BACT</name>
<sequence>MKEKIQRTLDKLIGLELTRTTRAANMECLKFGQELVTDKVDGLINVGQFGIHLQCPWRITNGQKILIGHNDVYEQSDQDAKYDPDFDWDRPGVNLRDKKLQELIDKNLTVEKVTADDFGGFSIHFNDNISLTTFPTTSLENEYWRVLDNRPTSKGHFVVGGDGIWESD</sequence>
<dbReference type="Proteomes" id="UP001307705">
    <property type="component" value="Unassembled WGS sequence"/>
</dbReference>
<accession>A0ABQ6Q268</accession>
<reference evidence="1 2" key="1">
    <citation type="submission" date="2023-08" db="EMBL/GenBank/DDBJ databases">
        <title>Draft genome sequence of Algoriphagus taiwanensis.</title>
        <authorList>
            <person name="Takatani N."/>
            <person name="Hosokawa M."/>
            <person name="Sawabe T."/>
        </authorList>
    </citation>
    <scope>NUCLEOTIDE SEQUENCE [LARGE SCALE GENOMIC DNA]</scope>
    <source>
        <strain evidence="1 2">JCM 19755</strain>
    </source>
</reference>
<dbReference type="RefSeq" id="WP_338228501.1">
    <property type="nucleotide sequence ID" value="NZ_BTPE01000006.1"/>
</dbReference>
<organism evidence="1 2">
    <name type="scientific">Algoriphagus taiwanensis</name>
    <dbReference type="NCBI Taxonomy" id="1445656"/>
    <lineage>
        <taxon>Bacteria</taxon>
        <taxon>Pseudomonadati</taxon>
        <taxon>Bacteroidota</taxon>
        <taxon>Cytophagia</taxon>
        <taxon>Cytophagales</taxon>
        <taxon>Cyclobacteriaceae</taxon>
        <taxon>Algoriphagus</taxon>
    </lineage>
</organism>
<proteinExistence type="predicted"/>
<protein>
    <submittedName>
        <fullName evidence="1">Uncharacterized protein</fullName>
    </submittedName>
</protein>
<dbReference type="EMBL" id="BTPE01000006">
    <property type="protein sequence ID" value="GMQ33690.1"/>
    <property type="molecule type" value="Genomic_DNA"/>
</dbReference>